<keyword evidence="4" id="KW-1185">Reference proteome</keyword>
<dbReference type="Proteomes" id="UP000517753">
    <property type="component" value="Unassembled WGS sequence"/>
</dbReference>
<gene>
    <name evidence="3" type="ORF">HD841_002154</name>
</gene>
<dbReference type="AlphaFoldDB" id="A0A7Y9FNA1"/>
<dbReference type="InterPro" id="IPR013656">
    <property type="entry name" value="PAS_4"/>
</dbReference>
<evidence type="ECO:0000313" key="3">
    <source>
        <dbReference type="EMBL" id="NYD90374.1"/>
    </source>
</evidence>
<dbReference type="Gene3D" id="3.30.450.20">
    <property type="entry name" value="PAS domain"/>
    <property type="match status" value="2"/>
</dbReference>
<dbReference type="PROSITE" id="PS50113">
    <property type="entry name" value="PAC"/>
    <property type="match status" value="1"/>
</dbReference>
<dbReference type="RefSeq" id="WP_179508785.1">
    <property type="nucleotide sequence ID" value="NZ_JACCBY010000002.1"/>
</dbReference>
<dbReference type="PROSITE" id="PS50112">
    <property type="entry name" value="PAS"/>
    <property type="match status" value="1"/>
</dbReference>
<protein>
    <submittedName>
        <fullName evidence="3">Methyl-accepting chemotaxis protein</fullName>
    </submittedName>
</protein>
<name>A0A7Y9FNA1_9SPHN</name>
<organism evidence="3 4">
    <name type="scientific">Sphingomonas melonis</name>
    <dbReference type="NCBI Taxonomy" id="152682"/>
    <lineage>
        <taxon>Bacteria</taxon>
        <taxon>Pseudomonadati</taxon>
        <taxon>Pseudomonadota</taxon>
        <taxon>Alphaproteobacteria</taxon>
        <taxon>Sphingomonadales</taxon>
        <taxon>Sphingomonadaceae</taxon>
        <taxon>Sphingomonas</taxon>
    </lineage>
</organism>
<comment type="caution">
    <text evidence="3">The sequence shown here is derived from an EMBL/GenBank/DDBJ whole genome shotgun (WGS) entry which is preliminary data.</text>
</comment>
<dbReference type="EMBL" id="JACCBY010000002">
    <property type="protein sequence ID" value="NYD90374.1"/>
    <property type="molecule type" value="Genomic_DNA"/>
</dbReference>
<dbReference type="SUPFAM" id="SSF55785">
    <property type="entry name" value="PYP-like sensor domain (PAS domain)"/>
    <property type="match status" value="2"/>
</dbReference>
<dbReference type="InterPro" id="IPR000700">
    <property type="entry name" value="PAS-assoc_C"/>
</dbReference>
<reference evidence="3 4" key="1">
    <citation type="submission" date="2020-07" db="EMBL/GenBank/DDBJ databases">
        <authorList>
            <person name="Partida-Martinez L."/>
            <person name="Huntemann M."/>
            <person name="Clum A."/>
            <person name="Wang J."/>
            <person name="Palaniappan K."/>
            <person name="Ritter S."/>
            <person name="Chen I.-M."/>
            <person name="Stamatis D."/>
            <person name="Reddy T."/>
            <person name="O'Malley R."/>
            <person name="Daum C."/>
            <person name="Shapiro N."/>
            <person name="Ivanova N."/>
            <person name="Kyrpides N."/>
            <person name="Woyke T."/>
        </authorList>
    </citation>
    <scope>NUCLEOTIDE SEQUENCE [LARGE SCALE GENOMIC DNA]</scope>
    <source>
        <strain evidence="3 4">AS2.3</strain>
    </source>
</reference>
<dbReference type="SMART" id="SM00086">
    <property type="entry name" value="PAC"/>
    <property type="match status" value="2"/>
</dbReference>
<dbReference type="Gene3D" id="6.10.250.3200">
    <property type="match status" value="1"/>
</dbReference>
<dbReference type="NCBIfam" id="TIGR00229">
    <property type="entry name" value="sensory_box"/>
    <property type="match status" value="2"/>
</dbReference>
<evidence type="ECO:0000259" key="1">
    <source>
        <dbReference type="PROSITE" id="PS50112"/>
    </source>
</evidence>
<evidence type="ECO:0000313" key="4">
    <source>
        <dbReference type="Proteomes" id="UP000517753"/>
    </source>
</evidence>
<dbReference type="Pfam" id="PF13426">
    <property type="entry name" value="PAS_9"/>
    <property type="match status" value="1"/>
</dbReference>
<dbReference type="CDD" id="cd00130">
    <property type="entry name" value="PAS"/>
    <property type="match status" value="2"/>
</dbReference>
<dbReference type="InterPro" id="IPR001610">
    <property type="entry name" value="PAC"/>
</dbReference>
<dbReference type="InterPro" id="IPR035965">
    <property type="entry name" value="PAS-like_dom_sf"/>
</dbReference>
<feature type="domain" description="PAC" evidence="2">
    <location>
        <begin position="79"/>
        <end position="131"/>
    </location>
</feature>
<sequence>MGAERHGAAIWAAVCRATNVVQFDQAGHVVWASERFCATMGYDVVDVQGLHHRAFCSAQEQASPGYQRLWHDLERGRAFSGECTRITKDGREVRLHATYDPLTDDEGHVCGFVKVATDITDRRRGDAERSARLVALDRSQAVVEFAPDGTLLHANDRFLALTGYRLEDVVGRHHRSFCDAAYAASPDYAAFWSRMAGGQVDSCLSCWTTCTGEDLWLQATYSPVADIAGRPLRIVGIATDVTWQVRLDRAVATRLDERQRYQAALESKTAEMQAMMTQLVGVVDTIKSLSAQADLMKINAAIEAAHAGEAPSGVIGAGGRRARLRG</sequence>
<dbReference type="Pfam" id="PF08448">
    <property type="entry name" value="PAS_4"/>
    <property type="match status" value="1"/>
</dbReference>
<dbReference type="PANTHER" id="PTHR24422:SF10">
    <property type="entry name" value="CHEMOTAXIS PROTEIN METHYLTRANSFERASE 2"/>
    <property type="match status" value="1"/>
</dbReference>
<dbReference type="PANTHER" id="PTHR24422">
    <property type="entry name" value="CHEMOTAXIS PROTEIN METHYLTRANSFERASE"/>
    <property type="match status" value="1"/>
</dbReference>
<evidence type="ECO:0000259" key="2">
    <source>
        <dbReference type="PROSITE" id="PS50113"/>
    </source>
</evidence>
<dbReference type="InterPro" id="IPR050903">
    <property type="entry name" value="Bact_Chemotaxis_MeTrfase"/>
</dbReference>
<reference evidence="3 4" key="2">
    <citation type="submission" date="2020-08" db="EMBL/GenBank/DDBJ databases">
        <title>The Agave Microbiome: Exploring the role of microbial communities in plant adaptations to desert environments.</title>
        <authorList>
            <person name="Partida-Martinez L.P."/>
        </authorList>
    </citation>
    <scope>NUCLEOTIDE SEQUENCE [LARGE SCALE GENOMIC DNA]</scope>
    <source>
        <strain evidence="3 4">AS2.3</strain>
    </source>
</reference>
<feature type="domain" description="PAS" evidence="1">
    <location>
        <begin position="148"/>
        <end position="172"/>
    </location>
</feature>
<proteinExistence type="predicted"/>
<dbReference type="InterPro" id="IPR000014">
    <property type="entry name" value="PAS"/>
</dbReference>
<accession>A0A7Y9FNA1</accession>
<dbReference type="SUPFAM" id="SSF58104">
    <property type="entry name" value="Methyl-accepting chemotaxis protein (MCP) signaling domain"/>
    <property type="match status" value="1"/>
</dbReference>